<evidence type="ECO:0000256" key="2">
    <source>
        <dbReference type="PROSITE-ProRule" id="PRU00335"/>
    </source>
</evidence>
<sequence length="295" mass="34312">MSSRKQSLLETALTLFIEHGFANTTIQMILDHSGVSKGTFYKFFNSKEDCLYSILNQRMQEDILIRKELEDKHFHSDFDLLVDQIAIPMSLPSKERVWELYWSGFYSGEINSANLATVQLKWLSSRLIEVYGQEIRLYASEGAILCYGILHQIANASRSLNTEKPIWNEVVPKVLTYIEVILTTMQQKNEHIFDYTSLALINEDSNTINNRVNLEAWLEEFEEFNRLVQNSNESLKLKQLSNGLLTLLKEKEEFNTSVIEVVLKAFHSEHKSSQFQSEANRLVQSGWWYLEQLQK</sequence>
<dbReference type="InterPro" id="IPR023772">
    <property type="entry name" value="DNA-bd_HTH_TetR-type_CS"/>
</dbReference>
<dbReference type="RefSeq" id="WP_310135556.1">
    <property type="nucleotide sequence ID" value="NZ_JAVDTR010000001.1"/>
</dbReference>
<dbReference type="InterPro" id="IPR009057">
    <property type="entry name" value="Homeodomain-like_sf"/>
</dbReference>
<dbReference type="GO" id="GO:0003677">
    <property type="term" value="F:DNA binding"/>
    <property type="evidence" value="ECO:0007669"/>
    <property type="project" value="UniProtKB-UniRule"/>
</dbReference>
<gene>
    <name evidence="4" type="ORF">J2W91_000038</name>
</gene>
<dbReference type="Pfam" id="PF00440">
    <property type="entry name" value="TetR_N"/>
    <property type="match status" value="1"/>
</dbReference>
<dbReference type="AlphaFoldDB" id="A0AAP5GW17"/>
<name>A0AAP5GW17_PAEAM</name>
<comment type="caution">
    <text evidence="4">The sequence shown here is derived from an EMBL/GenBank/DDBJ whole genome shotgun (WGS) entry which is preliminary data.</text>
</comment>
<dbReference type="InterPro" id="IPR001647">
    <property type="entry name" value="HTH_TetR"/>
</dbReference>
<dbReference type="PROSITE" id="PS01081">
    <property type="entry name" value="HTH_TETR_1"/>
    <property type="match status" value="1"/>
</dbReference>
<evidence type="ECO:0000256" key="1">
    <source>
        <dbReference type="ARBA" id="ARBA00023125"/>
    </source>
</evidence>
<organism evidence="4 5">
    <name type="scientific">Paenibacillus amylolyticus</name>
    <dbReference type="NCBI Taxonomy" id="1451"/>
    <lineage>
        <taxon>Bacteria</taxon>
        <taxon>Bacillati</taxon>
        <taxon>Bacillota</taxon>
        <taxon>Bacilli</taxon>
        <taxon>Bacillales</taxon>
        <taxon>Paenibacillaceae</taxon>
        <taxon>Paenibacillus</taxon>
    </lineage>
</organism>
<feature type="DNA-binding region" description="H-T-H motif" evidence="2">
    <location>
        <begin position="25"/>
        <end position="44"/>
    </location>
</feature>
<dbReference type="PRINTS" id="PR00455">
    <property type="entry name" value="HTHTETR"/>
</dbReference>
<proteinExistence type="predicted"/>
<evidence type="ECO:0000259" key="3">
    <source>
        <dbReference type="PROSITE" id="PS50977"/>
    </source>
</evidence>
<evidence type="ECO:0000313" key="5">
    <source>
        <dbReference type="Proteomes" id="UP001254832"/>
    </source>
</evidence>
<feature type="domain" description="HTH tetR-type" evidence="3">
    <location>
        <begin position="2"/>
        <end position="62"/>
    </location>
</feature>
<evidence type="ECO:0000313" key="4">
    <source>
        <dbReference type="EMBL" id="MDR6721590.1"/>
    </source>
</evidence>
<reference evidence="4" key="1">
    <citation type="submission" date="2023-07" db="EMBL/GenBank/DDBJ databases">
        <title>Sorghum-associated microbial communities from plants grown in Nebraska, USA.</title>
        <authorList>
            <person name="Schachtman D."/>
        </authorList>
    </citation>
    <scope>NUCLEOTIDE SEQUENCE</scope>
    <source>
        <strain evidence="4">BE80</strain>
    </source>
</reference>
<dbReference type="SUPFAM" id="SSF46689">
    <property type="entry name" value="Homeodomain-like"/>
    <property type="match status" value="1"/>
</dbReference>
<dbReference type="Proteomes" id="UP001254832">
    <property type="component" value="Unassembled WGS sequence"/>
</dbReference>
<accession>A0AAP5GW17</accession>
<dbReference type="PANTHER" id="PTHR43479">
    <property type="entry name" value="ACREF/ENVCD OPERON REPRESSOR-RELATED"/>
    <property type="match status" value="1"/>
</dbReference>
<dbReference type="PANTHER" id="PTHR43479:SF11">
    <property type="entry name" value="ACREF_ENVCD OPERON REPRESSOR-RELATED"/>
    <property type="match status" value="1"/>
</dbReference>
<dbReference type="Gene3D" id="1.10.357.10">
    <property type="entry name" value="Tetracycline Repressor, domain 2"/>
    <property type="match status" value="1"/>
</dbReference>
<keyword evidence="1 2" id="KW-0238">DNA-binding</keyword>
<dbReference type="EMBL" id="JAVDTR010000001">
    <property type="protein sequence ID" value="MDR6721590.1"/>
    <property type="molecule type" value="Genomic_DNA"/>
</dbReference>
<dbReference type="InterPro" id="IPR050624">
    <property type="entry name" value="HTH-type_Tx_Regulator"/>
</dbReference>
<protein>
    <submittedName>
        <fullName evidence="4">AcrR family transcriptional regulator</fullName>
    </submittedName>
</protein>
<dbReference type="PROSITE" id="PS50977">
    <property type="entry name" value="HTH_TETR_2"/>
    <property type="match status" value="1"/>
</dbReference>